<dbReference type="InParanoid" id="A0A165HWT1"/>
<dbReference type="OrthoDB" id="5404599at2759"/>
<keyword evidence="3" id="KW-1185">Reference proteome</keyword>
<sequence length="275" mass="31202">MAKPINQSIQSVNANSWLIGVTELAPDDPHIVLCHDVANASAVWTIGSNTFCKVKRLVEGVTSERQTLDFVDKIVDRKFTAPKVIYSVQIEDRSICIIRRLPGRTLAEAWPTLDSYWRQKYVDAIAGICNYLATLKHDRLVGVDGKRLPEYFLANGEQPEDFDPEKLSKTCQGMGMNCSEFVFYHADLGPTNIIVETKPQHGTIGIIDWENAGFFPKGWVRTKFRLCMGMDLSGDVEDPSEWRSMVQQSLGKIGFEDYAIAWFEWLKIRMQSTCR</sequence>
<gene>
    <name evidence="2" type="ORF">L228DRAFT_281148</name>
</gene>
<proteinExistence type="predicted"/>
<dbReference type="InterPro" id="IPR051678">
    <property type="entry name" value="AGP_Transferase"/>
</dbReference>
<dbReference type="EMBL" id="KV407456">
    <property type="protein sequence ID" value="KZF24034.1"/>
    <property type="molecule type" value="Genomic_DNA"/>
</dbReference>
<dbReference type="PANTHER" id="PTHR21310:SF58">
    <property type="entry name" value="AMINOGLYCOSIDE PHOSPHOTRANSFERASE DOMAIN-CONTAINING PROTEIN"/>
    <property type="match status" value="1"/>
</dbReference>
<evidence type="ECO:0000313" key="2">
    <source>
        <dbReference type="EMBL" id="KZF24034.1"/>
    </source>
</evidence>
<organism evidence="2 3">
    <name type="scientific">Xylona heveae (strain CBS 132557 / TC161)</name>
    <dbReference type="NCBI Taxonomy" id="1328760"/>
    <lineage>
        <taxon>Eukaryota</taxon>
        <taxon>Fungi</taxon>
        <taxon>Dikarya</taxon>
        <taxon>Ascomycota</taxon>
        <taxon>Pezizomycotina</taxon>
        <taxon>Xylonomycetes</taxon>
        <taxon>Xylonales</taxon>
        <taxon>Xylonaceae</taxon>
        <taxon>Xylona</taxon>
    </lineage>
</organism>
<dbReference type="Proteomes" id="UP000076632">
    <property type="component" value="Unassembled WGS sequence"/>
</dbReference>
<dbReference type="SUPFAM" id="SSF56112">
    <property type="entry name" value="Protein kinase-like (PK-like)"/>
    <property type="match status" value="1"/>
</dbReference>
<accession>A0A165HWT1</accession>
<dbReference type="Gene3D" id="3.90.1200.10">
    <property type="match status" value="1"/>
</dbReference>
<name>A0A165HWT1_XYLHT</name>
<dbReference type="OMA" id="FEHYAPE"/>
<dbReference type="InterPro" id="IPR011009">
    <property type="entry name" value="Kinase-like_dom_sf"/>
</dbReference>
<dbReference type="GeneID" id="28901006"/>
<protein>
    <recommendedName>
        <fullName evidence="1">Aminoglycoside phosphotransferase domain-containing protein</fullName>
    </recommendedName>
</protein>
<feature type="domain" description="Aminoglycoside phosphotransferase" evidence="1">
    <location>
        <begin position="58"/>
        <end position="213"/>
    </location>
</feature>
<dbReference type="RefSeq" id="XP_018189589.1">
    <property type="nucleotide sequence ID" value="XM_018335869.1"/>
</dbReference>
<dbReference type="InterPro" id="IPR002575">
    <property type="entry name" value="Aminoglycoside_PTrfase"/>
</dbReference>
<evidence type="ECO:0000259" key="1">
    <source>
        <dbReference type="Pfam" id="PF01636"/>
    </source>
</evidence>
<evidence type="ECO:0000313" key="3">
    <source>
        <dbReference type="Proteomes" id="UP000076632"/>
    </source>
</evidence>
<dbReference type="AlphaFoldDB" id="A0A165HWT1"/>
<dbReference type="PANTHER" id="PTHR21310">
    <property type="entry name" value="AMINOGLYCOSIDE PHOSPHOTRANSFERASE-RELATED-RELATED"/>
    <property type="match status" value="1"/>
</dbReference>
<reference evidence="2 3" key="1">
    <citation type="journal article" date="2016" name="Fungal Biol.">
        <title>The genome of Xylona heveae provides a window into fungal endophytism.</title>
        <authorList>
            <person name="Gazis R."/>
            <person name="Kuo A."/>
            <person name="Riley R."/>
            <person name="LaButti K."/>
            <person name="Lipzen A."/>
            <person name="Lin J."/>
            <person name="Amirebrahimi M."/>
            <person name="Hesse C.N."/>
            <person name="Spatafora J.W."/>
            <person name="Henrissat B."/>
            <person name="Hainaut M."/>
            <person name="Grigoriev I.V."/>
            <person name="Hibbett D.S."/>
        </authorList>
    </citation>
    <scope>NUCLEOTIDE SEQUENCE [LARGE SCALE GENOMIC DNA]</scope>
    <source>
        <strain evidence="2 3">TC161</strain>
    </source>
</reference>
<dbReference type="Pfam" id="PF01636">
    <property type="entry name" value="APH"/>
    <property type="match status" value="1"/>
</dbReference>